<reference evidence="3 4" key="1">
    <citation type="submission" date="2024-09" db="EMBL/GenBank/DDBJ databases">
        <authorList>
            <person name="Lee S.D."/>
        </authorList>
    </citation>
    <scope>NUCLEOTIDE SEQUENCE [LARGE SCALE GENOMIC DNA]</scope>
    <source>
        <strain evidence="3 4">N8-3</strain>
    </source>
</reference>
<dbReference type="SUPFAM" id="SSF49299">
    <property type="entry name" value="PKD domain"/>
    <property type="match status" value="1"/>
</dbReference>
<comment type="caution">
    <text evidence="3">The sequence shown here is derived from an EMBL/GenBank/DDBJ whole genome shotgun (WGS) entry which is preliminary data.</text>
</comment>
<evidence type="ECO:0000259" key="2">
    <source>
        <dbReference type="SMART" id="SM00089"/>
    </source>
</evidence>
<keyword evidence="4" id="KW-1185">Reference proteome</keyword>
<dbReference type="RefSeq" id="WP_380531523.1">
    <property type="nucleotide sequence ID" value="NZ_JBHFAB010000002.1"/>
</dbReference>
<accession>A0ABV6VPE6</accession>
<feature type="domain" description="PKD/Chitinase" evidence="2">
    <location>
        <begin position="405"/>
        <end position="488"/>
    </location>
</feature>
<evidence type="ECO:0000313" key="3">
    <source>
        <dbReference type="EMBL" id="MFC1415568.1"/>
    </source>
</evidence>
<evidence type="ECO:0000256" key="1">
    <source>
        <dbReference type="SAM" id="SignalP"/>
    </source>
</evidence>
<dbReference type="InterPro" id="IPR000601">
    <property type="entry name" value="PKD_dom"/>
</dbReference>
<protein>
    <submittedName>
        <fullName evidence="3">PKD domain-containing protein</fullName>
    </submittedName>
</protein>
<dbReference type="EMBL" id="JBHFAB010000002">
    <property type="protein sequence ID" value="MFC1415568.1"/>
    <property type="molecule type" value="Genomic_DNA"/>
</dbReference>
<dbReference type="Pfam" id="PF05257">
    <property type="entry name" value="CHAP"/>
    <property type="match status" value="1"/>
</dbReference>
<dbReference type="Gene3D" id="2.120.10.70">
    <property type="entry name" value="Fucose-specific lectin"/>
    <property type="match status" value="1"/>
</dbReference>
<sequence length="987" mass="97782">MARSHSAAPPQREHGTRLAVAGSLCAAALLGLGALPPAQAAAATAPHTVTAGTASAADRAALAQAYAEGRHIPQSAVGAPRGAEQVATDAATGTQWALARFLPSASAGSRLTVNFQDGAGQGLFQRVRGGDWKLIPTPTEASCAAAVPAAVKTALGLTGAAVDCAASAARPSAAVKAAAASAATSAATRAAKTAAGSGADSGAAGAAASASLGAKVASIALGQVGLATTPAETSFNGVDCDPFSTLDAAFSPNADGCGPDATHKVENQNEEWCSDFAKWAWAQAGVTADMNTLNAGASSFYTWALDNGQTPVADSGTPAPGDAVLFYSPGAVTATRYADHVGLVTSVNADGTVNMVNGDFLGSAGITVEYDQNLDLTPWAGATWGAGEQWVLVTPPTAAQKPNPTATVVAPTTAVAGTTVNLSAVAAEPGGSISQYYWTFNDGRNNNVTGQKAGHVFQRAGMYTVTMSATSNFGTVTTKTWNIGVSAPSSTVSSAPNNSVWYTTEPVMQYAFAPGSGGTLAVDSWDGAAWLQQTEPGQLADGSGLTGLTYSDGDSGYATVPHAYYRTAGGTLGETSIGADGGWTSAALPGTPAAHSAVAALAADPVSGLSPALDVTPSVFFFDASGRLNASTESGGAWSTAALPAPATATPGSLATAVSGSPLAVEYAFSLDHSGKLTAVMNPGGGWTSIPVPNKLGVLAGSQLSAATTDSGVDVFFTDAAGKLAVASAKAPGAFKVAEIPGAVAAGGGLTATNVLSATGAVRDEVFYPTASGAPGVTVWDGTSWQASTLPGSADAITGVSSNTVPGQPEQVFTADGAARNVDTATAPGAAWTTGELPNTPTAYPGTVLLYAATPADDATALAAAAFAGLPASQTTTDFNTAWAATLSGNYLVIAIGAAANSALYDNPCGWANPSQDDPGSTPFYNVERPLNLPLTNLFLVGEAATAAQTPQVADDMAYFAVHGALPSGATLPTLAYPGHTCLGTAS</sequence>
<gene>
    <name evidence="3" type="ORF">ACEZDE_02765</name>
</gene>
<dbReference type="Gene3D" id="3.90.1720.10">
    <property type="entry name" value="endopeptidase domain like (from Nostoc punctiforme)"/>
    <property type="match status" value="1"/>
</dbReference>
<dbReference type="CDD" id="cd00146">
    <property type="entry name" value="PKD"/>
    <property type="match status" value="1"/>
</dbReference>
<keyword evidence="1" id="KW-0732">Signal</keyword>
<dbReference type="Proteomes" id="UP001592531">
    <property type="component" value="Unassembled WGS sequence"/>
</dbReference>
<dbReference type="InterPro" id="IPR035986">
    <property type="entry name" value="PKD_dom_sf"/>
</dbReference>
<feature type="chain" id="PRO_5047106001" evidence="1">
    <location>
        <begin position="41"/>
        <end position="987"/>
    </location>
</feature>
<dbReference type="InterPro" id="IPR022409">
    <property type="entry name" value="PKD/Chitinase_dom"/>
</dbReference>
<name>A0ABV6VPE6_9ACTN</name>
<dbReference type="SUPFAM" id="SSF89372">
    <property type="entry name" value="Fucose-specific lectin"/>
    <property type="match status" value="1"/>
</dbReference>
<dbReference type="InterPro" id="IPR007921">
    <property type="entry name" value="CHAP_dom"/>
</dbReference>
<organism evidence="3 4">
    <name type="scientific">Streptacidiphilus cavernicola</name>
    <dbReference type="NCBI Taxonomy" id="3342716"/>
    <lineage>
        <taxon>Bacteria</taxon>
        <taxon>Bacillati</taxon>
        <taxon>Actinomycetota</taxon>
        <taxon>Actinomycetes</taxon>
        <taxon>Kitasatosporales</taxon>
        <taxon>Streptomycetaceae</taxon>
        <taxon>Streptacidiphilus</taxon>
    </lineage>
</organism>
<dbReference type="SMART" id="SM00089">
    <property type="entry name" value="PKD"/>
    <property type="match status" value="1"/>
</dbReference>
<dbReference type="Pfam" id="PF18911">
    <property type="entry name" value="PKD_4"/>
    <property type="match status" value="1"/>
</dbReference>
<proteinExistence type="predicted"/>
<dbReference type="Gene3D" id="2.60.40.10">
    <property type="entry name" value="Immunoglobulins"/>
    <property type="match status" value="1"/>
</dbReference>
<evidence type="ECO:0000313" key="4">
    <source>
        <dbReference type="Proteomes" id="UP001592531"/>
    </source>
</evidence>
<dbReference type="InterPro" id="IPR013783">
    <property type="entry name" value="Ig-like_fold"/>
</dbReference>
<feature type="signal peptide" evidence="1">
    <location>
        <begin position="1"/>
        <end position="40"/>
    </location>
</feature>